<feature type="transmembrane region" description="Helical" evidence="1">
    <location>
        <begin position="130"/>
        <end position="149"/>
    </location>
</feature>
<evidence type="ECO:0000313" key="2">
    <source>
        <dbReference type="EMBL" id="MFF8278349.1"/>
    </source>
</evidence>
<keyword evidence="1" id="KW-0472">Membrane</keyword>
<dbReference type="EMBL" id="JBIBSM010000010">
    <property type="protein sequence ID" value="MFF8278349.1"/>
    <property type="molecule type" value="Genomic_DNA"/>
</dbReference>
<evidence type="ECO:0000256" key="1">
    <source>
        <dbReference type="SAM" id="Phobius"/>
    </source>
</evidence>
<proteinExistence type="predicted"/>
<keyword evidence="1" id="KW-1133">Transmembrane helix</keyword>
<comment type="caution">
    <text evidence="2">The sequence shown here is derived from an EMBL/GenBank/DDBJ whole genome shotgun (WGS) entry which is preliminary data.</text>
</comment>
<name>A0ABW6YFE5_9ACTN</name>
<dbReference type="SUPFAM" id="SSF158560">
    <property type="entry name" value="BH3980-like"/>
    <property type="match status" value="1"/>
</dbReference>
<dbReference type="Proteomes" id="UP001603013">
    <property type="component" value="Unassembled WGS sequence"/>
</dbReference>
<protein>
    <recommendedName>
        <fullName evidence="4">DUF1129 domain-containing protein</fullName>
    </recommendedName>
</protein>
<keyword evidence="1" id="KW-0812">Transmembrane</keyword>
<dbReference type="RefSeq" id="WP_391935501.1">
    <property type="nucleotide sequence ID" value="NZ_JBIBSM010000010.1"/>
</dbReference>
<feature type="transmembrane region" description="Helical" evidence="1">
    <location>
        <begin position="155"/>
        <end position="173"/>
    </location>
</feature>
<feature type="transmembrane region" description="Helical" evidence="1">
    <location>
        <begin position="71"/>
        <end position="92"/>
    </location>
</feature>
<gene>
    <name evidence="2" type="ORF">ACF05T_19930</name>
</gene>
<evidence type="ECO:0000313" key="3">
    <source>
        <dbReference type="Proteomes" id="UP001603013"/>
    </source>
</evidence>
<keyword evidence="3" id="KW-1185">Reference proteome</keyword>
<organism evidence="2 3">
    <name type="scientific">Streptomyces lateritius</name>
    <dbReference type="NCBI Taxonomy" id="67313"/>
    <lineage>
        <taxon>Bacteria</taxon>
        <taxon>Bacillati</taxon>
        <taxon>Actinomycetota</taxon>
        <taxon>Actinomycetes</taxon>
        <taxon>Kitasatosporales</taxon>
        <taxon>Streptomycetaceae</taxon>
        <taxon>Streptomyces</taxon>
    </lineage>
</organism>
<accession>A0ABW6YFE5</accession>
<sequence>MTIERVLAVCRSNWEYRGIDDASVREMLDELTAHLEDAAAAGRSPQDVVGDDVPAFAASWARARVPLSRRLVRMAAMVSFMAGVLLLLSHLTRWTLDVGVTPGRLAFWLGIVVVTVALELRRGSLGLGKGWLVGLVVGVPAALATERLLGDEPLFLVPLWATLLLALPGLAYAHAERRASRDR</sequence>
<feature type="transmembrane region" description="Helical" evidence="1">
    <location>
        <begin position="98"/>
        <end position="118"/>
    </location>
</feature>
<reference evidence="2 3" key="1">
    <citation type="submission" date="2024-10" db="EMBL/GenBank/DDBJ databases">
        <title>The Natural Products Discovery Center: Release of the First 8490 Sequenced Strains for Exploring Actinobacteria Biosynthetic Diversity.</title>
        <authorList>
            <person name="Kalkreuter E."/>
            <person name="Kautsar S.A."/>
            <person name="Yang D."/>
            <person name="Bader C.D."/>
            <person name="Teijaro C.N."/>
            <person name="Fluegel L."/>
            <person name="Davis C.M."/>
            <person name="Simpson J.R."/>
            <person name="Lauterbach L."/>
            <person name="Steele A.D."/>
            <person name="Gui C."/>
            <person name="Meng S."/>
            <person name="Li G."/>
            <person name="Viehrig K."/>
            <person name="Ye F."/>
            <person name="Su P."/>
            <person name="Kiefer A.F."/>
            <person name="Nichols A."/>
            <person name="Cepeda A.J."/>
            <person name="Yan W."/>
            <person name="Fan B."/>
            <person name="Jiang Y."/>
            <person name="Adhikari A."/>
            <person name="Zheng C.-J."/>
            <person name="Schuster L."/>
            <person name="Cowan T.M."/>
            <person name="Smanski M.J."/>
            <person name="Chevrette M.G."/>
            <person name="De Carvalho L.P.S."/>
            <person name="Shen B."/>
        </authorList>
    </citation>
    <scope>NUCLEOTIDE SEQUENCE [LARGE SCALE GENOMIC DNA]</scope>
    <source>
        <strain evidence="2 3">NPDC015755</strain>
    </source>
</reference>
<dbReference type="Gene3D" id="1.10.1900.10">
    <property type="entry name" value="c-terminal domain of poly(a) binding protein"/>
    <property type="match status" value="1"/>
</dbReference>
<evidence type="ECO:0008006" key="4">
    <source>
        <dbReference type="Google" id="ProtNLM"/>
    </source>
</evidence>